<name>A0A081N5J4_9GAMM</name>
<reference evidence="1 2" key="1">
    <citation type="submission" date="2014-06" db="EMBL/GenBank/DDBJ databases">
        <title>Whole Genome Sequences of Three Symbiotic Endozoicomonas Bacteria.</title>
        <authorList>
            <person name="Neave M.J."/>
            <person name="Apprill A."/>
            <person name="Voolstra C.R."/>
        </authorList>
    </citation>
    <scope>NUCLEOTIDE SEQUENCE [LARGE SCALE GENOMIC DNA]</scope>
    <source>
        <strain evidence="1 2">LMG 24815</strain>
    </source>
</reference>
<sequence>MSRVYRSVMRFLPVMLPVLLTGCSWLNWFDAGSSASHSQDTGAEFTQGWEYSRQWQVSGLPESISPLLESPVMVTGQCQMSPGMLKTLADPGQKGLLLPLLKVDKQYTLAPDVEASVPLYKTLDKHLALESAGSSLEFFQTLLGSVEHACPKNPTREIDGCVLKGWLNVGGLFSSDNLYDWGRLNQWAKSHGSVGYLLMPNAQLFNSPAMLHTRYSRHGRMLTKAGDKDRMRAVSPYIGVLQLDWVSNDFVKNKAFKRRGFCRLIWNGNQKTFSIPEKQEIQEALMPEFRQFIRQALKHLPIDR</sequence>
<dbReference type="AlphaFoldDB" id="A0A081N5J4"/>
<gene>
    <name evidence="1" type="ORF">GZ77_15585</name>
</gene>
<evidence type="ECO:0000313" key="1">
    <source>
        <dbReference type="EMBL" id="KEQ13717.1"/>
    </source>
</evidence>
<evidence type="ECO:0000313" key="2">
    <source>
        <dbReference type="Proteomes" id="UP000028006"/>
    </source>
</evidence>
<dbReference type="RefSeq" id="WP_061509604.1">
    <property type="nucleotide sequence ID" value="NZ_JOKG01000003.1"/>
</dbReference>
<proteinExistence type="predicted"/>
<organism evidence="1 2">
    <name type="scientific">Endozoicomonas montiporae</name>
    <dbReference type="NCBI Taxonomy" id="1027273"/>
    <lineage>
        <taxon>Bacteria</taxon>
        <taxon>Pseudomonadati</taxon>
        <taxon>Pseudomonadota</taxon>
        <taxon>Gammaproteobacteria</taxon>
        <taxon>Oceanospirillales</taxon>
        <taxon>Endozoicomonadaceae</taxon>
        <taxon>Endozoicomonas</taxon>
    </lineage>
</organism>
<comment type="caution">
    <text evidence="1">The sequence shown here is derived from an EMBL/GenBank/DDBJ whole genome shotgun (WGS) entry which is preliminary data.</text>
</comment>
<accession>A0A081N5J4</accession>
<dbReference type="Proteomes" id="UP000028006">
    <property type="component" value="Unassembled WGS sequence"/>
</dbReference>
<dbReference type="PROSITE" id="PS51257">
    <property type="entry name" value="PROKAR_LIPOPROTEIN"/>
    <property type="match status" value="1"/>
</dbReference>
<dbReference type="EMBL" id="JOKG01000003">
    <property type="protein sequence ID" value="KEQ13717.1"/>
    <property type="molecule type" value="Genomic_DNA"/>
</dbReference>
<protein>
    <submittedName>
        <fullName evidence="1">Uncharacterized protein</fullName>
    </submittedName>
</protein>
<keyword evidence="2" id="KW-1185">Reference proteome</keyword>